<dbReference type="GO" id="GO:0071040">
    <property type="term" value="P:nuclear polyadenylation-dependent antisense transcript catabolic process"/>
    <property type="evidence" value="ECO:0007669"/>
    <property type="project" value="TreeGrafter"/>
</dbReference>
<dbReference type="GO" id="GO:0071037">
    <property type="term" value="P:nuclear polyadenylation-dependent snRNA catabolic process"/>
    <property type="evidence" value="ECO:0007669"/>
    <property type="project" value="TreeGrafter"/>
</dbReference>
<dbReference type="InterPro" id="IPR012337">
    <property type="entry name" value="RNaseH-like_sf"/>
</dbReference>
<feature type="region of interest" description="Disordered" evidence="9">
    <location>
        <begin position="785"/>
        <end position="945"/>
    </location>
</feature>
<dbReference type="Pfam" id="PF08066">
    <property type="entry name" value="PMC2NT"/>
    <property type="match status" value="1"/>
</dbReference>
<dbReference type="GO" id="GO:0005730">
    <property type="term" value="C:nucleolus"/>
    <property type="evidence" value="ECO:0007669"/>
    <property type="project" value="UniProtKB-ARBA"/>
</dbReference>
<feature type="compositionally biased region" description="Basic and acidic residues" evidence="9">
    <location>
        <begin position="849"/>
        <end position="868"/>
    </location>
</feature>
<keyword evidence="4" id="KW-0378">Hydrolase</keyword>
<dbReference type="GO" id="GO:0000166">
    <property type="term" value="F:nucleotide binding"/>
    <property type="evidence" value="ECO:0007669"/>
    <property type="project" value="InterPro"/>
</dbReference>
<evidence type="ECO:0000313" key="11">
    <source>
        <dbReference type="Proteomes" id="UP000228380"/>
    </source>
</evidence>
<dbReference type="Gene3D" id="1.10.150.80">
    <property type="entry name" value="HRDC domain"/>
    <property type="match status" value="1"/>
</dbReference>
<dbReference type="SMART" id="SM00341">
    <property type="entry name" value="HRDC"/>
    <property type="match status" value="1"/>
</dbReference>
<dbReference type="GO" id="GO:0000467">
    <property type="term" value="P:exonucleolytic trimming to generate mature 3'-end of 5.8S rRNA from tricistronic rRNA transcript (SSU-rRNA, 5.8S rRNA, LSU-rRNA)"/>
    <property type="evidence" value="ECO:0007669"/>
    <property type="project" value="InterPro"/>
</dbReference>
<comment type="subcellular location">
    <subcellularLocation>
        <location evidence="1">Nucleus</location>
    </subcellularLocation>
</comment>
<keyword evidence="7" id="KW-0539">Nucleus</keyword>
<dbReference type="InterPro" id="IPR044876">
    <property type="entry name" value="HRDC_dom_sf"/>
</dbReference>
<dbReference type="GO" id="GO:0000175">
    <property type="term" value="F:3'-5'-RNA exonuclease activity"/>
    <property type="evidence" value="ECO:0007669"/>
    <property type="project" value="InterPro"/>
</dbReference>
<dbReference type="GO" id="GO:0071051">
    <property type="term" value="P:poly(A)-dependent snoRNA 3'-end processing"/>
    <property type="evidence" value="ECO:0007669"/>
    <property type="project" value="TreeGrafter"/>
</dbReference>
<reference evidence="11" key="1">
    <citation type="journal article" date="2019" name="Nat. Commun.">
        <title>Genome-wide association mapping of date palm fruit traits.</title>
        <authorList>
            <person name="Hazzouri K.M."/>
            <person name="Gros-Balthazard M."/>
            <person name="Flowers J.M."/>
            <person name="Copetti D."/>
            <person name="Lemansour A."/>
            <person name="Lebrun M."/>
            <person name="Masmoudi K."/>
            <person name="Ferrand S."/>
            <person name="Dhar M.I."/>
            <person name="Fresquez Z.A."/>
            <person name="Rosas U."/>
            <person name="Zhang J."/>
            <person name="Talag J."/>
            <person name="Lee S."/>
            <person name="Kudrna D."/>
            <person name="Powell R.F."/>
            <person name="Leitch I.J."/>
            <person name="Krueger R.R."/>
            <person name="Wing R.A."/>
            <person name="Amiri K.M.A."/>
            <person name="Purugganan M.D."/>
        </authorList>
    </citation>
    <scope>NUCLEOTIDE SEQUENCE [LARGE SCALE GENOMIC DNA]</scope>
    <source>
        <strain evidence="11">cv. Khalas</strain>
    </source>
</reference>
<dbReference type="FunFam" id="1.10.150.80:FF:000001">
    <property type="entry name" value="Putative exosome component 10"/>
    <property type="match status" value="1"/>
</dbReference>
<evidence type="ECO:0000256" key="7">
    <source>
        <dbReference type="ARBA" id="ARBA00023242"/>
    </source>
</evidence>
<dbReference type="GO" id="GO:0071039">
    <property type="term" value="P:nuclear polyadenylation-dependent CUT catabolic process"/>
    <property type="evidence" value="ECO:0007669"/>
    <property type="project" value="TreeGrafter"/>
</dbReference>
<dbReference type="KEGG" id="pda:103707035"/>
<dbReference type="GO" id="GO:0003727">
    <property type="term" value="F:single-stranded RNA binding"/>
    <property type="evidence" value="ECO:0007669"/>
    <property type="project" value="TreeGrafter"/>
</dbReference>
<dbReference type="PANTHER" id="PTHR12124">
    <property type="entry name" value="POLYMYOSITIS/SCLERODERMA AUTOANTIGEN-RELATED"/>
    <property type="match status" value="1"/>
</dbReference>
<dbReference type="InterPro" id="IPR045092">
    <property type="entry name" value="Rrp6-like"/>
</dbReference>
<dbReference type="Pfam" id="PF00570">
    <property type="entry name" value="HRDC"/>
    <property type="match status" value="1"/>
</dbReference>
<dbReference type="PROSITE" id="PS50967">
    <property type="entry name" value="HRDC"/>
    <property type="match status" value="1"/>
</dbReference>
<keyword evidence="5" id="KW-0271">Exosome</keyword>
<feature type="compositionally biased region" description="Basic and acidic residues" evidence="9">
    <location>
        <begin position="797"/>
        <end position="807"/>
    </location>
</feature>
<dbReference type="GO" id="GO:0000176">
    <property type="term" value="C:nuclear exosome (RNase complex)"/>
    <property type="evidence" value="ECO:0007669"/>
    <property type="project" value="InterPro"/>
</dbReference>
<protein>
    <submittedName>
        <fullName evidence="12">Protein RRP6-like 2</fullName>
    </submittedName>
</protein>
<sequence>MEEDSAPPESSRKHKADALQALVSGPLAAAAGRLAGRSRGIPSGKDFHFYNNFDEFKAPAREIAAKSESSLKGVAASGPLWGSKKPPPFPDDLDDAFDSLVNLNDEFLERFGISMDEFKSLREKEEEKGRKISSMDLDGGFQMVYGKKKKGSKQESEKDVEDLALRSAAGVKAVSRDKKTTAPRSRVPFHIPSIPRPQAKYNILVNNKNQPFEHVWLEKSEDGSRLIHPLEKLSVLDFLDRNVGEGEPVKPLPVEGTPFKLVEGVNELKELAAKLWDLNEFAVDLEHNQYRSFQGLTCLMQISTRTEDFIIDTLKLRIHVGPYLKEIFKDPSKRKVMHGADRDILWLQRDFGIYLCNLFDTGQASRILRLERNSLEYLLHYFCGVNANKEYQNADWRLRPLPDEMLKYAREDTHYLLHIYDLMKSRLISASTNENDLLLEVYKRSSEICMQLYEKELLTGTSYLHIYGLQEADFNSKQLAVAAGLFQWRDSIARAEDESTGYILPNKTLLEIARQMPVTSVKVRRLVKSKHPFVERYIDTVISIIRSSIANAAAFERIAVQLKKGRLEASPVQDMEAVSYNSDLVTTVGQDDHTVGTRNIDTTKSAELAAGSTATVDDCAKLADSGLFSRPISAVSKCHQEEKSDIMSLSEVGCSLKLSDTAGTMQKMDNGSTEHLQRARKASIASVQILKKPTCGFGALLGNSSSRRKFNADKGGNAEQVKNENKVEQIKSTVALPFHYFAGGEKLSEASPEVNLNHRQVENQQQCTGYITETMKLEEVIPLENEPDNSLSAADSPKADDSGKHWEWFPPLQENGSGGGFQPESDNTEGLASPLDLSSGFEKCFQSINDRRSSHQDHRPSPEPDVNHQLKPFNYAAARKNMKVGEVGEKDRAESDDRLPTLPDSGELRKGSMFGQSRGEEVKGLQHPRRRQAFPPSGNRSTTYH</sequence>
<gene>
    <name evidence="12" type="primary">LOC103707035</name>
</gene>
<dbReference type="GO" id="GO:0080188">
    <property type="term" value="P:gene silencing by siRNA-directed DNA methylation"/>
    <property type="evidence" value="ECO:0007669"/>
    <property type="project" value="UniProtKB-ARBA"/>
</dbReference>
<dbReference type="CDD" id="cd06147">
    <property type="entry name" value="Rrp6p_like_exo"/>
    <property type="match status" value="1"/>
</dbReference>
<dbReference type="GO" id="GO:0071044">
    <property type="term" value="P:histone mRNA catabolic process"/>
    <property type="evidence" value="ECO:0007669"/>
    <property type="project" value="TreeGrafter"/>
</dbReference>
<accession>A0A8B7C1B0</accession>
<keyword evidence="6" id="KW-0269">Exonuclease</keyword>
<organism evidence="11 12">
    <name type="scientific">Phoenix dactylifera</name>
    <name type="common">Date palm</name>
    <dbReference type="NCBI Taxonomy" id="42345"/>
    <lineage>
        <taxon>Eukaryota</taxon>
        <taxon>Viridiplantae</taxon>
        <taxon>Streptophyta</taxon>
        <taxon>Embryophyta</taxon>
        <taxon>Tracheophyta</taxon>
        <taxon>Spermatophyta</taxon>
        <taxon>Magnoliopsida</taxon>
        <taxon>Liliopsida</taxon>
        <taxon>Arecaceae</taxon>
        <taxon>Coryphoideae</taxon>
        <taxon>Phoeniceae</taxon>
        <taxon>Phoenix</taxon>
    </lineage>
</organism>
<comment type="similarity">
    <text evidence="8">Belongs to the exosome component 10/RRP6 family.</text>
</comment>
<evidence type="ECO:0000256" key="4">
    <source>
        <dbReference type="ARBA" id="ARBA00022801"/>
    </source>
</evidence>
<dbReference type="Gene3D" id="3.30.420.10">
    <property type="entry name" value="Ribonuclease H-like superfamily/Ribonuclease H"/>
    <property type="match status" value="1"/>
</dbReference>
<dbReference type="FunFam" id="3.30.420.10:FF:000065">
    <property type="entry name" value="Protein RRP6-like 2 isoform A"/>
    <property type="match status" value="1"/>
</dbReference>
<dbReference type="GeneID" id="103707035"/>
<dbReference type="RefSeq" id="XP_008789587.2">
    <property type="nucleotide sequence ID" value="XM_008791365.4"/>
</dbReference>
<keyword evidence="3" id="KW-0540">Nuclease</keyword>
<keyword evidence="11" id="KW-1185">Reference proteome</keyword>
<dbReference type="InterPro" id="IPR012588">
    <property type="entry name" value="Exosome-assoc_fac_Rrp6_N"/>
</dbReference>
<reference evidence="12" key="2">
    <citation type="submission" date="2025-08" db="UniProtKB">
        <authorList>
            <consortium name="RefSeq"/>
        </authorList>
    </citation>
    <scope>IDENTIFICATION</scope>
    <source>
        <tissue evidence="12">Young leaves</tissue>
    </source>
</reference>
<dbReference type="Pfam" id="PF01612">
    <property type="entry name" value="DNA_pol_A_exo1"/>
    <property type="match status" value="1"/>
</dbReference>
<dbReference type="PANTHER" id="PTHR12124:SF47">
    <property type="entry name" value="EXOSOME COMPONENT 10"/>
    <property type="match status" value="1"/>
</dbReference>
<evidence type="ECO:0000313" key="12">
    <source>
        <dbReference type="RefSeq" id="XP_008789587.2"/>
    </source>
</evidence>
<keyword evidence="2" id="KW-0698">rRNA processing</keyword>
<proteinExistence type="inferred from homology"/>
<dbReference type="SMART" id="SM00474">
    <property type="entry name" value="35EXOc"/>
    <property type="match status" value="1"/>
</dbReference>
<dbReference type="InterPro" id="IPR049559">
    <property type="entry name" value="Rrp6p-like_exo"/>
</dbReference>
<dbReference type="InterPro" id="IPR010997">
    <property type="entry name" value="HRDC-like_sf"/>
</dbReference>
<dbReference type="Proteomes" id="UP000228380">
    <property type="component" value="Chromosome 8"/>
</dbReference>
<dbReference type="OrthoDB" id="2250022at2759"/>
<evidence type="ECO:0000256" key="3">
    <source>
        <dbReference type="ARBA" id="ARBA00022722"/>
    </source>
</evidence>
<evidence type="ECO:0000256" key="8">
    <source>
        <dbReference type="ARBA" id="ARBA00043957"/>
    </source>
</evidence>
<dbReference type="GO" id="GO:0071036">
    <property type="term" value="P:nuclear polyadenylation-dependent snoRNA catabolic process"/>
    <property type="evidence" value="ECO:0007669"/>
    <property type="project" value="TreeGrafter"/>
</dbReference>
<dbReference type="SUPFAM" id="SSF47819">
    <property type="entry name" value="HRDC-like"/>
    <property type="match status" value="1"/>
</dbReference>
<evidence type="ECO:0000259" key="10">
    <source>
        <dbReference type="PROSITE" id="PS50967"/>
    </source>
</evidence>
<dbReference type="InterPro" id="IPR002562">
    <property type="entry name" value="3'-5'_exonuclease_dom"/>
</dbReference>
<dbReference type="GO" id="GO:0071035">
    <property type="term" value="P:nuclear polyadenylation-dependent rRNA catabolic process"/>
    <property type="evidence" value="ECO:0007669"/>
    <property type="project" value="TreeGrafter"/>
</dbReference>
<dbReference type="InterPro" id="IPR036397">
    <property type="entry name" value="RNaseH_sf"/>
</dbReference>
<evidence type="ECO:0000256" key="5">
    <source>
        <dbReference type="ARBA" id="ARBA00022835"/>
    </source>
</evidence>
<evidence type="ECO:0000256" key="9">
    <source>
        <dbReference type="SAM" id="MobiDB-lite"/>
    </source>
</evidence>
<evidence type="ECO:0000256" key="1">
    <source>
        <dbReference type="ARBA" id="ARBA00004123"/>
    </source>
</evidence>
<evidence type="ECO:0000256" key="6">
    <source>
        <dbReference type="ARBA" id="ARBA00022839"/>
    </source>
</evidence>
<feature type="compositionally biased region" description="Basic and acidic residues" evidence="9">
    <location>
        <begin position="886"/>
        <end position="899"/>
    </location>
</feature>
<dbReference type="GO" id="GO:0071038">
    <property type="term" value="P:TRAMP-dependent tRNA surveillance pathway"/>
    <property type="evidence" value="ECO:0007669"/>
    <property type="project" value="TreeGrafter"/>
</dbReference>
<evidence type="ECO:0000256" key="2">
    <source>
        <dbReference type="ARBA" id="ARBA00022552"/>
    </source>
</evidence>
<dbReference type="AlphaFoldDB" id="A0A8B7C1B0"/>
<dbReference type="InterPro" id="IPR002121">
    <property type="entry name" value="HRDC_dom"/>
</dbReference>
<name>A0A8B7C1B0_PHODC</name>
<dbReference type="SUPFAM" id="SSF53098">
    <property type="entry name" value="Ribonuclease H-like"/>
    <property type="match status" value="1"/>
</dbReference>
<feature type="domain" description="HRDC" evidence="10">
    <location>
        <begin position="475"/>
        <end position="555"/>
    </location>
</feature>